<dbReference type="GO" id="GO:0019676">
    <property type="term" value="P:ammonia assimilation cycle"/>
    <property type="evidence" value="ECO:0007669"/>
    <property type="project" value="TreeGrafter"/>
</dbReference>
<dbReference type="InterPro" id="IPR029055">
    <property type="entry name" value="Ntn_hydrolases_N"/>
</dbReference>
<keyword evidence="13" id="KW-0314">Glutamate biosynthesis</keyword>
<keyword evidence="5" id="KW-0028">Amino-acid biosynthesis</keyword>
<dbReference type="Pfam" id="PF00310">
    <property type="entry name" value="GATase_2"/>
    <property type="match status" value="1"/>
</dbReference>
<dbReference type="InParanoid" id="K0KS80"/>
<dbReference type="FunFam" id="3.60.20.10:FF:000001">
    <property type="entry name" value="Glutamate synthase, large subunit"/>
    <property type="match status" value="1"/>
</dbReference>
<dbReference type="GO" id="GO:0006537">
    <property type="term" value="P:glutamate biosynthetic process"/>
    <property type="evidence" value="ECO:0007669"/>
    <property type="project" value="UniProtKB-KW"/>
</dbReference>
<dbReference type="Pfam" id="PF04898">
    <property type="entry name" value="Glu_syn_central"/>
    <property type="match status" value="1"/>
</dbReference>
<protein>
    <recommendedName>
        <fullName evidence="16">glutamate synthase (ferredoxin)</fullName>
        <ecNumber evidence="16">1.4.7.1</ecNumber>
    </recommendedName>
</protein>
<evidence type="ECO:0000313" key="19">
    <source>
        <dbReference type="Proteomes" id="UP000009328"/>
    </source>
</evidence>
<evidence type="ECO:0000256" key="12">
    <source>
        <dbReference type="ARBA" id="ARBA00023014"/>
    </source>
</evidence>
<keyword evidence="11" id="KW-0408">Iron</keyword>
<reference evidence="18 19" key="1">
    <citation type="journal article" date="2012" name="Eukaryot. Cell">
        <title>Draft genome sequence of Wickerhamomyces ciferrii NRRL Y-1031 F-60-10.</title>
        <authorList>
            <person name="Schneider J."/>
            <person name="Andrea H."/>
            <person name="Blom J."/>
            <person name="Jaenicke S."/>
            <person name="Ruckert C."/>
            <person name="Schorsch C."/>
            <person name="Szczepanowski R."/>
            <person name="Farwick M."/>
            <person name="Goesmann A."/>
            <person name="Puhler A."/>
            <person name="Schaffer S."/>
            <person name="Tauch A."/>
            <person name="Kohler T."/>
            <person name="Brinkrolf K."/>
        </authorList>
    </citation>
    <scope>NUCLEOTIDE SEQUENCE [LARGE SCALE GENOMIC DNA]</scope>
    <source>
        <strain evidence="19">ATCC 14091 / BCRC 22168 / CBS 111 / JCM 3599 / NBRC 0793 / NRRL Y-1031 F-60-10</strain>
    </source>
</reference>
<dbReference type="CDD" id="cd00713">
    <property type="entry name" value="GltS"/>
    <property type="match status" value="1"/>
</dbReference>
<evidence type="ECO:0000256" key="5">
    <source>
        <dbReference type="ARBA" id="ARBA00022605"/>
    </source>
</evidence>
<dbReference type="Gene3D" id="3.60.20.10">
    <property type="entry name" value="Glutamine Phosphoribosylpyrophosphate, subunit 1, domain 1"/>
    <property type="match status" value="1"/>
</dbReference>
<evidence type="ECO:0000256" key="13">
    <source>
        <dbReference type="ARBA" id="ARBA00023164"/>
    </source>
</evidence>
<dbReference type="SUPFAM" id="SSF56235">
    <property type="entry name" value="N-terminal nucleophile aminohydrolases (Ntn hydrolases)"/>
    <property type="match status" value="1"/>
</dbReference>
<dbReference type="eggNOG" id="KOG0399">
    <property type="taxonomic scope" value="Eukaryota"/>
</dbReference>
<dbReference type="STRING" id="1206466.K0KS80"/>
<comment type="similarity">
    <text evidence="4">Belongs to the glutamate synthase family.</text>
</comment>
<sequence>MVSDTINDDNYEVSKQAYQYDEVPENKSWAATLPVKQGLYDPEYEKDACGVGFVCNIKGVSSHKIVSDAKYLLCNMTHRGAVSSDGNGDGAGILMGISHRFFHKEFKYLLDLEIPNEGQYAIGNIFFKKDEDILAQSKETFEQLAKQLGLLVLGWRKVPTDSSILGTSALSREPIILQPIVVLAEMKDDRSITTEEFESKYENKLQKQLYILRKLATNSIGLQNWFYVCSLSNKTIVYKGQLTPSQVYNYYHDLQNADYESHFALVHSRFSTNTFPSWDRAQPLRWLAHNGEINTLRGNKNWMRSREGVMESRVFGEELDKLYPIIEEGGSDSAAVDNVLELLTLNGVLSLPEAVMILVPEAWENDKNMDSKKKAFYQWAACLMEPWDGPALFTFTDGRYCGATLDRNGLRPCRYYITDDDRIICGSEVGVIPISNHSILSKGRLEPGTMLLVDTKLGKIVDDKELKNSVATKFDFKTWLSKIIKLENLYPKLESKNIKLSDLPIIDPSYTTQSDPRLMALGYTFEQLALLLGPMALKGEEALGSMGNDAPLPCLNENPVLMYDYFKQLFAQVTNPPIDPIREANVMSLKCFVGPQGNLLEMTATQCERLLLESPILKPKQFKALQNISEVIPSWKVANIDITFDKEDGLLGYVDTIQRITTEASEAIYDDCQIIVLSDKAIGKTRVSISALIAVGAIHHHLIRQKLRSKVALVLETGEAREVHHFCVLLGYGADAIYPYLAIETLIRMKHEGLIRSDDITDTKVMDNYIKGSSSGILKVMSMMGISTLASYKGAQIFEALGIDNSVIDVCFNGTASRIKGVTFEYIAQDAFSLHERGYPSRKTQKPIVLPESGEYHWRDGGVRHINDPVSIASLQDAVRNKNEHAFEIYTKKEIEAIRDCTLRGMLDLDYENSTPIPLDQVEPWTEIARRFATGAMSYGSISMEAHSTLAVAMNRLNAKSNSGEGGEDPERSIVNGNGDSMRSAIKQVASGRFGVTSYYLSDADDLQIKMAQSAKPGQGGELRV</sequence>
<evidence type="ECO:0000256" key="7">
    <source>
        <dbReference type="ARBA" id="ARBA00022643"/>
    </source>
</evidence>
<evidence type="ECO:0000256" key="8">
    <source>
        <dbReference type="ARBA" id="ARBA00022723"/>
    </source>
</evidence>
<comment type="cofactor">
    <cofactor evidence="2">
        <name>[3Fe-4S] cluster</name>
        <dbReference type="ChEBI" id="CHEBI:21137"/>
    </cofactor>
</comment>
<keyword evidence="19" id="KW-1185">Reference proteome</keyword>
<dbReference type="PANTHER" id="PTHR11938">
    <property type="entry name" value="FAD NADPH DEHYDROGENASE/OXIDOREDUCTASE"/>
    <property type="match status" value="1"/>
</dbReference>
<evidence type="ECO:0000256" key="11">
    <source>
        <dbReference type="ARBA" id="ARBA00023004"/>
    </source>
</evidence>
<evidence type="ECO:0000259" key="17">
    <source>
        <dbReference type="PROSITE" id="PS51278"/>
    </source>
</evidence>
<keyword evidence="7" id="KW-0288">FMN</keyword>
<evidence type="ECO:0000313" key="18">
    <source>
        <dbReference type="EMBL" id="CCH44198.1"/>
    </source>
</evidence>
<dbReference type="GO" id="GO:0051538">
    <property type="term" value="F:3 iron, 4 sulfur cluster binding"/>
    <property type="evidence" value="ECO:0007669"/>
    <property type="project" value="UniProtKB-KW"/>
</dbReference>
<comment type="pathway">
    <text evidence="3">Energy metabolism; nitrogen metabolism.</text>
</comment>
<organism evidence="18 19">
    <name type="scientific">Wickerhamomyces ciferrii (strain ATCC 14091 / BCRC 22168 / CBS 111 / JCM 3599 / NBRC 0793 / NRRL Y-1031 F-60-10)</name>
    <name type="common">Yeast</name>
    <name type="synonym">Pichia ciferrii</name>
    <dbReference type="NCBI Taxonomy" id="1206466"/>
    <lineage>
        <taxon>Eukaryota</taxon>
        <taxon>Fungi</taxon>
        <taxon>Dikarya</taxon>
        <taxon>Ascomycota</taxon>
        <taxon>Saccharomycotina</taxon>
        <taxon>Saccharomycetes</taxon>
        <taxon>Phaffomycetales</taxon>
        <taxon>Wickerhamomycetaceae</taxon>
        <taxon>Wickerhamomyces</taxon>
    </lineage>
</organism>
<dbReference type="GO" id="GO:0016040">
    <property type="term" value="F:glutamate synthase (NADH) activity"/>
    <property type="evidence" value="ECO:0007669"/>
    <property type="project" value="TreeGrafter"/>
</dbReference>
<evidence type="ECO:0000256" key="2">
    <source>
        <dbReference type="ARBA" id="ARBA00001927"/>
    </source>
</evidence>
<dbReference type="Proteomes" id="UP000009328">
    <property type="component" value="Unassembled WGS sequence"/>
</dbReference>
<evidence type="ECO:0000256" key="9">
    <source>
        <dbReference type="ARBA" id="ARBA00022962"/>
    </source>
</evidence>
<feature type="domain" description="Glutamine amidotransferase type-2" evidence="17">
    <location>
        <begin position="49"/>
        <end position="456"/>
    </location>
</feature>
<dbReference type="Pfam" id="PF01645">
    <property type="entry name" value="Glu_synthase"/>
    <property type="match status" value="1"/>
</dbReference>
<name>K0KS80_WICCF</name>
<dbReference type="EC" id="1.4.7.1" evidence="16"/>
<comment type="caution">
    <text evidence="18">The sequence shown here is derived from an EMBL/GenBank/DDBJ whole genome shotgun (WGS) entry which is preliminary data.</text>
</comment>
<dbReference type="FunFam" id="3.20.20.70:FF:000031">
    <property type="entry name" value="Glutamate synthase 1 [NADH]"/>
    <property type="match status" value="1"/>
</dbReference>
<gene>
    <name evidence="18" type="primary">GLT1</name>
    <name evidence="18" type="ORF">BN7_3757</name>
</gene>
<evidence type="ECO:0000256" key="1">
    <source>
        <dbReference type="ARBA" id="ARBA00001917"/>
    </source>
</evidence>
<dbReference type="GO" id="GO:0046872">
    <property type="term" value="F:metal ion binding"/>
    <property type="evidence" value="ECO:0007669"/>
    <property type="project" value="UniProtKB-KW"/>
</dbReference>
<dbReference type="PROSITE" id="PS51278">
    <property type="entry name" value="GATASE_TYPE_2"/>
    <property type="match status" value="1"/>
</dbReference>
<dbReference type="HOGENOM" id="CLU_000422_5_1_1"/>
<comment type="pathway">
    <text evidence="15">Amino-acid biosynthesis; L-glutamate biosynthesis via GLT pathway; L-glutamate from 2-oxoglutarate and L-glutamine (ferredoxin route): step 1/1.</text>
</comment>
<dbReference type="InterPro" id="IPR050711">
    <property type="entry name" value="ET-N_metabolism_enzyme"/>
</dbReference>
<keyword evidence="9" id="KW-0315">Glutamine amidotransferase</keyword>
<keyword evidence="14" id="KW-0003">3Fe-4S</keyword>
<accession>K0KS80</accession>
<dbReference type="InterPro" id="IPR006982">
    <property type="entry name" value="Glu_synth_centr_N"/>
</dbReference>
<comment type="cofactor">
    <cofactor evidence="1">
        <name>FMN</name>
        <dbReference type="ChEBI" id="CHEBI:58210"/>
    </cofactor>
</comment>
<dbReference type="GO" id="GO:0016041">
    <property type="term" value="F:glutamate synthase (ferredoxin) activity"/>
    <property type="evidence" value="ECO:0007669"/>
    <property type="project" value="UniProtKB-EC"/>
</dbReference>
<dbReference type="SUPFAM" id="SSF51395">
    <property type="entry name" value="FMN-linked oxidoreductases"/>
    <property type="match status" value="1"/>
</dbReference>
<dbReference type="InterPro" id="IPR017932">
    <property type="entry name" value="GATase_2_dom"/>
</dbReference>
<evidence type="ECO:0000256" key="6">
    <source>
        <dbReference type="ARBA" id="ARBA00022630"/>
    </source>
</evidence>
<evidence type="ECO:0000256" key="16">
    <source>
        <dbReference type="ARBA" id="ARBA00039085"/>
    </source>
</evidence>
<keyword evidence="6" id="KW-0285">Flavoprotein</keyword>
<evidence type="ECO:0000256" key="4">
    <source>
        <dbReference type="ARBA" id="ARBA00009716"/>
    </source>
</evidence>
<dbReference type="Gene3D" id="3.20.20.70">
    <property type="entry name" value="Aldolase class I"/>
    <property type="match status" value="2"/>
</dbReference>
<dbReference type="EMBL" id="CAIF01000111">
    <property type="protein sequence ID" value="CCH44198.1"/>
    <property type="molecule type" value="Genomic_DNA"/>
</dbReference>
<evidence type="ECO:0000256" key="3">
    <source>
        <dbReference type="ARBA" id="ARBA00004802"/>
    </source>
</evidence>
<dbReference type="AlphaFoldDB" id="K0KS80"/>
<evidence type="ECO:0000256" key="15">
    <source>
        <dbReference type="ARBA" id="ARBA00037928"/>
    </source>
</evidence>
<dbReference type="PANTHER" id="PTHR11938:SF133">
    <property type="entry name" value="GLUTAMATE SYNTHASE (NADH)"/>
    <property type="match status" value="1"/>
</dbReference>
<keyword evidence="8" id="KW-0479">Metal-binding</keyword>
<keyword evidence="10 18" id="KW-0560">Oxidoreductase</keyword>
<dbReference type="InterPro" id="IPR013785">
    <property type="entry name" value="Aldolase_TIM"/>
</dbReference>
<proteinExistence type="inferred from homology"/>
<evidence type="ECO:0000256" key="10">
    <source>
        <dbReference type="ARBA" id="ARBA00023002"/>
    </source>
</evidence>
<keyword evidence="12" id="KW-0411">Iron-sulfur</keyword>
<dbReference type="InterPro" id="IPR002932">
    <property type="entry name" value="Glu_synthdom"/>
</dbReference>
<evidence type="ECO:0000256" key="14">
    <source>
        <dbReference type="ARBA" id="ARBA00023291"/>
    </source>
</evidence>